<dbReference type="EMBL" id="JACEIK010002897">
    <property type="protein sequence ID" value="MCD9639387.1"/>
    <property type="molecule type" value="Genomic_DNA"/>
</dbReference>
<sequence length="206" mass="23033">MLESCQDPGGNTNLSYGIIMTRIIKAMGVDVSSFPVKEISYAYNDRAFYSIGYVLDEGVWVKKASYKPKVKPVSAEGPSSVRLDDAQGAVLNSLLFEAQEIKHSLGVVVGDLHKCTELLRKLSTDMTSLQAQLSLIQREGVKSFNLVLKQVDSVAAESKKNWKARRTNQEDKIHEFYKRKKTPSVEKHIHDISSIGDHQDLNHISI</sequence>
<gene>
    <name evidence="1" type="ORF">HAX54_023828</name>
</gene>
<accession>A0ABS8UYJ5</accession>
<protein>
    <submittedName>
        <fullName evidence="1">Uncharacterized protein</fullName>
    </submittedName>
</protein>
<comment type="caution">
    <text evidence="1">The sequence shown here is derived from an EMBL/GenBank/DDBJ whole genome shotgun (WGS) entry which is preliminary data.</text>
</comment>
<name>A0ABS8UYJ5_DATST</name>
<evidence type="ECO:0000313" key="2">
    <source>
        <dbReference type="Proteomes" id="UP000823775"/>
    </source>
</evidence>
<reference evidence="1 2" key="1">
    <citation type="journal article" date="2021" name="BMC Genomics">
        <title>Datura genome reveals duplications of psychoactive alkaloid biosynthetic genes and high mutation rate following tissue culture.</title>
        <authorList>
            <person name="Rajewski A."/>
            <person name="Carter-House D."/>
            <person name="Stajich J."/>
            <person name="Litt A."/>
        </authorList>
    </citation>
    <scope>NUCLEOTIDE SEQUENCE [LARGE SCALE GENOMIC DNA]</scope>
    <source>
        <strain evidence="1">AR-01</strain>
    </source>
</reference>
<proteinExistence type="predicted"/>
<evidence type="ECO:0000313" key="1">
    <source>
        <dbReference type="EMBL" id="MCD9639387.1"/>
    </source>
</evidence>
<organism evidence="1 2">
    <name type="scientific">Datura stramonium</name>
    <name type="common">Jimsonweed</name>
    <name type="synonym">Common thornapple</name>
    <dbReference type="NCBI Taxonomy" id="4076"/>
    <lineage>
        <taxon>Eukaryota</taxon>
        <taxon>Viridiplantae</taxon>
        <taxon>Streptophyta</taxon>
        <taxon>Embryophyta</taxon>
        <taxon>Tracheophyta</taxon>
        <taxon>Spermatophyta</taxon>
        <taxon>Magnoliopsida</taxon>
        <taxon>eudicotyledons</taxon>
        <taxon>Gunneridae</taxon>
        <taxon>Pentapetalae</taxon>
        <taxon>asterids</taxon>
        <taxon>lamiids</taxon>
        <taxon>Solanales</taxon>
        <taxon>Solanaceae</taxon>
        <taxon>Solanoideae</taxon>
        <taxon>Datureae</taxon>
        <taxon>Datura</taxon>
    </lineage>
</organism>
<dbReference type="Proteomes" id="UP000823775">
    <property type="component" value="Unassembled WGS sequence"/>
</dbReference>
<keyword evidence="2" id="KW-1185">Reference proteome</keyword>